<keyword evidence="3" id="KW-0560">Oxidoreductase</keyword>
<evidence type="ECO:0000256" key="1">
    <source>
        <dbReference type="ARBA" id="ARBA00006484"/>
    </source>
</evidence>
<evidence type="ECO:0000256" key="2">
    <source>
        <dbReference type="ARBA" id="ARBA00022857"/>
    </source>
</evidence>
<evidence type="ECO:0000256" key="4">
    <source>
        <dbReference type="RuleBase" id="RU000363"/>
    </source>
</evidence>
<dbReference type="PRINTS" id="PR00081">
    <property type="entry name" value="GDHRDH"/>
</dbReference>
<dbReference type="Pfam" id="PF00106">
    <property type="entry name" value="adh_short"/>
    <property type="match status" value="1"/>
</dbReference>
<sequence>MTTTTDPRVALVTGGNRGLGLATARRLGREGVTVVIGARDADRGRAAVRGLREAGVWASAVPLDVDDEASATAAAEQIRREHGRLDILVNNAGILPEATAARVADPLDPELFLRTFRTNVLGAVGVTAAVLPLLVRSDGGRVVNVSSRMGSLSDQLDPASPYHGLVVPAYQASKAALNGLTVALAKKLAGTRVKVNSVCPGWVQTDLGGPDNRAAAPTPAHQAADVVARAALLDDDGPSGSFFDADGSVPW</sequence>
<dbReference type="EMBL" id="BAAAOR010000007">
    <property type="protein sequence ID" value="GAA1506356.1"/>
    <property type="molecule type" value="Genomic_DNA"/>
</dbReference>
<protein>
    <submittedName>
        <fullName evidence="5">SDR family oxidoreductase</fullName>
    </submittedName>
</protein>
<reference evidence="5 6" key="1">
    <citation type="journal article" date="2019" name="Int. J. Syst. Evol. Microbiol.">
        <title>The Global Catalogue of Microorganisms (GCM) 10K type strain sequencing project: providing services to taxonomists for standard genome sequencing and annotation.</title>
        <authorList>
            <consortium name="The Broad Institute Genomics Platform"/>
            <consortium name="The Broad Institute Genome Sequencing Center for Infectious Disease"/>
            <person name="Wu L."/>
            <person name="Ma J."/>
        </authorList>
    </citation>
    <scope>NUCLEOTIDE SEQUENCE [LARGE SCALE GENOMIC DNA]</scope>
    <source>
        <strain evidence="5 6">JCM 14942</strain>
    </source>
</reference>
<dbReference type="InterPro" id="IPR045313">
    <property type="entry name" value="CBR1-like"/>
</dbReference>
<gene>
    <name evidence="5" type="ORF">GCM10009788_07740</name>
</gene>
<dbReference type="RefSeq" id="WP_141005128.1">
    <property type="nucleotide sequence ID" value="NZ_BAAAOR010000007.1"/>
</dbReference>
<dbReference type="InterPro" id="IPR036291">
    <property type="entry name" value="NAD(P)-bd_dom_sf"/>
</dbReference>
<comment type="caution">
    <text evidence="5">The sequence shown here is derived from an EMBL/GenBank/DDBJ whole genome shotgun (WGS) entry which is preliminary data.</text>
</comment>
<keyword evidence="6" id="KW-1185">Reference proteome</keyword>
<keyword evidence="2" id="KW-0521">NADP</keyword>
<dbReference type="SUPFAM" id="SSF51735">
    <property type="entry name" value="NAD(P)-binding Rossmann-fold domains"/>
    <property type="match status" value="1"/>
</dbReference>
<dbReference type="CDD" id="cd05324">
    <property type="entry name" value="carb_red_PTCR-like_SDR_c"/>
    <property type="match status" value="1"/>
</dbReference>
<dbReference type="Proteomes" id="UP001500842">
    <property type="component" value="Unassembled WGS sequence"/>
</dbReference>
<evidence type="ECO:0000256" key="3">
    <source>
        <dbReference type="ARBA" id="ARBA00023002"/>
    </source>
</evidence>
<comment type="similarity">
    <text evidence="1 4">Belongs to the short-chain dehydrogenases/reductases (SDR) family.</text>
</comment>
<accession>A0ABN1ZX26</accession>
<proteinExistence type="inferred from homology"/>
<name>A0ABN1ZX26_9ACTN</name>
<organism evidence="5 6">
    <name type="scientific">Nocardioides humi</name>
    <dbReference type="NCBI Taxonomy" id="449461"/>
    <lineage>
        <taxon>Bacteria</taxon>
        <taxon>Bacillati</taxon>
        <taxon>Actinomycetota</taxon>
        <taxon>Actinomycetes</taxon>
        <taxon>Propionibacteriales</taxon>
        <taxon>Nocardioidaceae</taxon>
        <taxon>Nocardioides</taxon>
    </lineage>
</organism>
<dbReference type="Gene3D" id="3.40.50.720">
    <property type="entry name" value="NAD(P)-binding Rossmann-like Domain"/>
    <property type="match status" value="1"/>
</dbReference>
<evidence type="ECO:0000313" key="5">
    <source>
        <dbReference type="EMBL" id="GAA1506356.1"/>
    </source>
</evidence>
<evidence type="ECO:0000313" key="6">
    <source>
        <dbReference type="Proteomes" id="UP001500842"/>
    </source>
</evidence>
<dbReference type="PRINTS" id="PR00080">
    <property type="entry name" value="SDRFAMILY"/>
</dbReference>
<dbReference type="PANTHER" id="PTHR43490:SF99">
    <property type="entry name" value="SHORT-CHAIN DEHYDROGENASE_REDUCTASE"/>
    <property type="match status" value="1"/>
</dbReference>
<dbReference type="InterPro" id="IPR002347">
    <property type="entry name" value="SDR_fam"/>
</dbReference>
<dbReference type="PANTHER" id="PTHR43490">
    <property type="entry name" value="(+)-NEOMENTHOL DEHYDROGENASE"/>
    <property type="match status" value="1"/>
</dbReference>